<dbReference type="Pfam" id="PF13493">
    <property type="entry name" value="DUF4118"/>
    <property type="match status" value="1"/>
</dbReference>
<feature type="domain" description="Histidine kinase" evidence="14">
    <location>
        <begin position="681"/>
        <end position="898"/>
    </location>
</feature>
<dbReference type="CDD" id="cd00075">
    <property type="entry name" value="HATPase"/>
    <property type="match status" value="1"/>
</dbReference>
<evidence type="ECO:0000256" key="11">
    <source>
        <dbReference type="ARBA" id="ARBA00023012"/>
    </source>
</evidence>
<keyword evidence="9" id="KW-0067">ATP-binding</keyword>
<keyword evidence="5" id="KW-0808">Transferase</keyword>
<dbReference type="InterPro" id="IPR029016">
    <property type="entry name" value="GAF-like_dom_sf"/>
</dbReference>
<dbReference type="InterPro" id="IPR003661">
    <property type="entry name" value="HisK_dim/P_dom"/>
</dbReference>
<dbReference type="Pfam" id="PF02518">
    <property type="entry name" value="HATPase_c"/>
    <property type="match status" value="1"/>
</dbReference>
<dbReference type="SUPFAM" id="SSF47384">
    <property type="entry name" value="Homodimeric domain of signal transducing histidine kinase"/>
    <property type="match status" value="1"/>
</dbReference>
<evidence type="ECO:0000256" key="3">
    <source>
        <dbReference type="ARBA" id="ARBA00012438"/>
    </source>
</evidence>
<dbReference type="PRINTS" id="PR00344">
    <property type="entry name" value="BCTRLSENSOR"/>
</dbReference>
<dbReference type="SUPFAM" id="SSF55781">
    <property type="entry name" value="GAF domain-like"/>
    <property type="match status" value="1"/>
</dbReference>
<gene>
    <name evidence="15" type="ORF">PGH26_13510</name>
</gene>
<organism evidence="15 16">
    <name type="scientific">Sporosarcina jeotgali</name>
    <dbReference type="NCBI Taxonomy" id="3020056"/>
    <lineage>
        <taxon>Bacteria</taxon>
        <taxon>Bacillati</taxon>
        <taxon>Bacillota</taxon>
        <taxon>Bacilli</taxon>
        <taxon>Bacillales</taxon>
        <taxon>Caryophanaceae</taxon>
        <taxon>Sporosarcina</taxon>
    </lineage>
</organism>
<dbReference type="Gene3D" id="3.40.50.620">
    <property type="entry name" value="HUPs"/>
    <property type="match status" value="1"/>
</dbReference>
<dbReference type="PANTHER" id="PTHR45569:SF1">
    <property type="entry name" value="SENSOR PROTEIN KDPD"/>
    <property type="match status" value="1"/>
</dbReference>
<dbReference type="SMART" id="SM00387">
    <property type="entry name" value="HATPase_c"/>
    <property type="match status" value="1"/>
</dbReference>
<evidence type="ECO:0000313" key="16">
    <source>
        <dbReference type="Proteomes" id="UP001303532"/>
    </source>
</evidence>
<dbReference type="SUPFAM" id="SSF52402">
    <property type="entry name" value="Adenine nucleotide alpha hydrolases-like"/>
    <property type="match status" value="1"/>
</dbReference>
<protein>
    <recommendedName>
        <fullName evidence="3">histidine kinase</fullName>
        <ecNumber evidence="3">2.7.13.3</ecNumber>
    </recommendedName>
</protein>
<dbReference type="InterPro" id="IPR036097">
    <property type="entry name" value="HisK_dim/P_sf"/>
</dbReference>
<dbReference type="Pfam" id="PF02702">
    <property type="entry name" value="KdpD"/>
    <property type="match status" value="1"/>
</dbReference>
<evidence type="ECO:0000256" key="5">
    <source>
        <dbReference type="ARBA" id="ARBA00022679"/>
    </source>
</evidence>
<feature type="transmembrane region" description="Helical" evidence="13">
    <location>
        <begin position="428"/>
        <end position="461"/>
    </location>
</feature>
<evidence type="ECO:0000256" key="9">
    <source>
        <dbReference type="ARBA" id="ARBA00022840"/>
    </source>
</evidence>
<reference evidence="15 16" key="1">
    <citation type="submission" date="2023-01" db="EMBL/GenBank/DDBJ databases">
        <title>Sporosarcina sp. nov., isolated from Korean tranditional fermented seafood 'Jeotgal'.</title>
        <authorList>
            <person name="Yang A.-I."/>
        </authorList>
    </citation>
    <scope>NUCLEOTIDE SEQUENCE [LARGE SCALE GENOMIC DNA]</scope>
    <source>
        <strain evidence="15 16">B2O-1</strain>
    </source>
</reference>
<comment type="subcellular location">
    <subcellularLocation>
        <location evidence="2">Membrane</location>
        <topology evidence="2">Multi-pass membrane protein</topology>
    </subcellularLocation>
</comment>
<dbReference type="InterPro" id="IPR025201">
    <property type="entry name" value="KdpD_TM"/>
</dbReference>
<dbReference type="InterPro" id="IPR003594">
    <property type="entry name" value="HATPase_dom"/>
</dbReference>
<keyword evidence="12 13" id="KW-0472">Membrane</keyword>
<accession>A0ABZ0KUP0</accession>
<comment type="catalytic activity">
    <reaction evidence="1">
        <text>ATP + protein L-histidine = ADP + protein N-phospho-L-histidine.</text>
        <dbReference type="EC" id="2.7.13.3"/>
    </reaction>
</comment>
<dbReference type="InterPro" id="IPR052023">
    <property type="entry name" value="Histidine_kinase_KdpD"/>
</dbReference>
<dbReference type="InterPro" id="IPR004358">
    <property type="entry name" value="Sig_transdc_His_kin-like_C"/>
</dbReference>
<dbReference type="Proteomes" id="UP001303532">
    <property type="component" value="Chromosome"/>
</dbReference>
<dbReference type="InterPro" id="IPR005467">
    <property type="entry name" value="His_kinase_dom"/>
</dbReference>
<keyword evidence="8 15" id="KW-0418">Kinase</keyword>
<dbReference type="InterPro" id="IPR014729">
    <property type="entry name" value="Rossmann-like_a/b/a_fold"/>
</dbReference>
<dbReference type="GO" id="GO:0016301">
    <property type="term" value="F:kinase activity"/>
    <property type="evidence" value="ECO:0007669"/>
    <property type="project" value="UniProtKB-KW"/>
</dbReference>
<evidence type="ECO:0000256" key="12">
    <source>
        <dbReference type="ARBA" id="ARBA00023136"/>
    </source>
</evidence>
<dbReference type="Gene3D" id="3.30.565.10">
    <property type="entry name" value="Histidine kinase-like ATPase, C-terminal domain"/>
    <property type="match status" value="1"/>
</dbReference>
<dbReference type="InterPro" id="IPR036890">
    <property type="entry name" value="HATPase_C_sf"/>
</dbReference>
<feature type="transmembrane region" description="Helical" evidence="13">
    <location>
        <begin position="398"/>
        <end position="416"/>
    </location>
</feature>
<sequence>MVDSRPSPDAILEKIKQLEKRAGIGKLKIFLGYVAGVGKTYAMLDAAQQAKKLGIDVVVGYVEPHARPETTALLEGLEKIPTKKVLYKGKTFEEFDIDAVLERKPGLVLIDELAHTNVPSMRHSKRFNDVEELLAKGFHVYTTVNIQHIESLHDLVEEITGVKVREHIPDYLIDNAAQIKLVDIEPEDLIQRLKEGKIYRAPQVERAMEQFFQKSNLVALREIALRRTADTIYHKKTLENMSLTQSTQVEDHLLVGISSSPTNAKVIRTAARLAQALHGKFTALYVQKSGINLGSDANSERLQQHIKLTEQLGGHVVSVQEEDVAAALANYARISGVTKLVIGRTATKSQWWRSNSKVSDRLSMYMPNLAMYIVPDRENEPLRFQGMIPRPKFHWMDLLKMAIIFFVASLIGMFFFMLGVSETNIVTIYILGVLVLAIWSTGWEISIVSSLVAVLIFNFLFTEPRFSFEAYHWDYPMTFLIMFISGLITSSLARKVKQQAVGAVRKSYRMEVLLETNRKLQHAKSLEEIISEGMTQIVKLVEKPAVFFHLDNQLIMKKVYFRTTVMTSAENMSMEALFDNVNERGVVTWVAKNKQTAGVSTDTFPEASAYYIPVISSGNVEGVVGIMLTKSDPIPSFERNILDALINEFSFALDKWYLQKSNEEVVREAELEQMRANFLRAISHDLRTPLTSISGNSDMLLTSGDQINKEQKVQLYRDINSNSKWLLQMVENLLAVSRLDGGELSIEMQPELVEEILQESLLHVTQNDKTHHIHCQVEPDLIFAVMDARLMIQAIINIINNALTYTPIGSEITMTAQEEGNFVRIRIADNGPGISDTIKDRLFEPFTTDKIYRSDSRRGLGLGLSLCQAIVKVHGSELTVEDNVPTGAIFSFTLEKGDVHVNE</sequence>
<evidence type="ECO:0000256" key="4">
    <source>
        <dbReference type="ARBA" id="ARBA00022553"/>
    </source>
</evidence>
<dbReference type="Gene3D" id="3.40.50.300">
    <property type="entry name" value="P-loop containing nucleotide triphosphate hydrolases"/>
    <property type="match status" value="1"/>
</dbReference>
<proteinExistence type="predicted"/>
<keyword evidence="6 13" id="KW-0812">Transmembrane</keyword>
<dbReference type="InterPro" id="IPR027417">
    <property type="entry name" value="P-loop_NTPase"/>
</dbReference>
<keyword evidence="7" id="KW-0547">Nucleotide-binding</keyword>
<evidence type="ECO:0000256" key="2">
    <source>
        <dbReference type="ARBA" id="ARBA00004141"/>
    </source>
</evidence>
<dbReference type="InterPro" id="IPR038318">
    <property type="entry name" value="KdpD_sf"/>
</dbReference>
<dbReference type="EMBL" id="CP116341">
    <property type="protein sequence ID" value="WOV83881.1"/>
    <property type="molecule type" value="Genomic_DNA"/>
</dbReference>
<dbReference type="Gene3D" id="1.10.287.130">
    <property type="match status" value="1"/>
</dbReference>
<dbReference type="CDD" id="cd00082">
    <property type="entry name" value="HisKA"/>
    <property type="match status" value="1"/>
</dbReference>
<dbReference type="Gene3D" id="1.20.120.620">
    <property type="entry name" value="Backbone structure of the membrane domain of e. Coli histidine kinase receptor kdpd"/>
    <property type="match status" value="1"/>
</dbReference>
<keyword evidence="16" id="KW-1185">Reference proteome</keyword>
<dbReference type="PANTHER" id="PTHR45569">
    <property type="entry name" value="SENSOR PROTEIN KDPD"/>
    <property type="match status" value="1"/>
</dbReference>
<dbReference type="PROSITE" id="PS50109">
    <property type="entry name" value="HIS_KIN"/>
    <property type="match status" value="1"/>
</dbReference>
<dbReference type="CDD" id="cd01987">
    <property type="entry name" value="USP_KdpD-like"/>
    <property type="match status" value="1"/>
</dbReference>
<dbReference type="InterPro" id="IPR003852">
    <property type="entry name" value="Sig_transdc_His_kinase_KdpD_N"/>
</dbReference>
<evidence type="ECO:0000259" key="14">
    <source>
        <dbReference type="PROSITE" id="PS50109"/>
    </source>
</evidence>
<evidence type="ECO:0000256" key="13">
    <source>
        <dbReference type="SAM" id="Phobius"/>
    </source>
</evidence>
<keyword evidence="11" id="KW-0902">Two-component regulatory system</keyword>
<dbReference type="RefSeq" id="WP_323691571.1">
    <property type="nucleotide sequence ID" value="NZ_CP116341.1"/>
</dbReference>
<keyword evidence="4" id="KW-0597">Phosphoprotein</keyword>
<evidence type="ECO:0000256" key="7">
    <source>
        <dbReference type="ARBA" id="ARBA00022741"/>
    </source>
</evidence>
<dbReference type="SMART" id="SM00388">
    <property type="entry name" value="HisKA"/>
    <property type="match status" value="1"/>
</dbReference>
<evidence type="ECO:0000313" key="15">
    <source>
        <dbReference type="EMBL" id="WOV83881.1"/>
    </source>
</evidence>
<evidence type="ECO:0000256" key="10">
    <source>
        <dbReference type="ARBA" id="ARBA00022989"/>
    </source>
</evidence>
<dbReference type="Pfam" id="PF00512">
    <property type="entry name" value="HisKA"/>
    <property type="match status" value="1"/>
</dbReference>
<dbReference type="Gene3D" id="3.30.450.40">
    <property type="match status" value="1"/>
</dbReference>
<name>A0ABZ0KUP0_9BACL</name>
<evidence type="ECO:0000256" key="1">
    <source>
        <dbReference type="ARBA" id="ARBA00000085"/>
    </source>
</evidence>
<evidence type="ECO:0000256" key="6">
    <source>
        <dbReference type="ARBA" id="ARBA00022692"/>
    </source>
</evidence>
<evidence type="ECO:0000256" key="8">
    <source>
        <dbReference type="ARBA" id="ARBA00022777"/>
    </source>
</evidence>
<keyword evidence="10 13" id="KW-1133">Transmembrane helix</keyword>
<dbReference type="EC" id="2.7.13.3" evidence="3"/>
<dbReference type="SUPFAM" id="SSF55874">
    <property type="entry name" value="ATPase domain of HSP90 chaperone/DNA topoisomerase II/histidine kinase"/>
    <property type="match status" value="1"/>
</dbReference>